<dbReference type="EMBL" id="JAGPXD010000002">
    <property type="protein sequence ID" value="KAH7368542.1"/>
    <property type="molecule type" value="Genomic_DNA"/>
</dbReference>
<feature type="region of interest" description="Disordered" evidence="1">
    <location>
        <begin position="28"/>
        <end position="90"/>
    </location>
</feature>
<gene>
    <name evidence="2" type="ORF">B0T11DRAFT_65233</name>
</gene>
<protein>
    <submittedName>
        <fullName evidence="2">Uncharacterized protein</fullName>
    </submittedName>
</protein>
<reference evidence="2" key="1">
    <citation type="journal article" date="2021" name="Nat. Commun.">
        <title>Genetic determinants of endophytism in the Arabidopsis root mycobiome.</title>
        <authorList>
            <person name="Mesny F."/>
            <person name="Miyauchi S."/>
            <person name="Thiergart T."/>
            <person name="Pickel B."/>
            <person name="Atanasova L."/>
            <person name="Karlsson M."/>
            <person name="Huettel B."/>
            <person name="Barry K.W."/>
            <person name="Haridas S."/>
            <person name="Chen C."/>
            <person name="Bauer D."/>
            <person name="Andreopoulos W."/>
            <person name="Pangilinan J."/>
            <person name="LaButti K."/>
            <person name="Riley R."/>
            <person name="Lipzen A."/>
            <person name="Clum A."/>
            <person name="Drula E."/>
            <person name="Henrissat B."/>
            <person name="Kohler A."/>
            <person name="Grigoriev I.V."/>
            <person name="Martin F.M."/>
            <person name="Hacquard S."/>
        </authorList>
    </citation>
    <scope>NUCLEOTIDE SEQUENCE</scope>
    <source>
        <strain evidence="2">MPI-CAGE-AT-0016</strain>
    </source>
</reference>
<sequence length="206" mass="22643">MKPTSISTRTLWLERHSAPRYRTAEPYHLGITPQNKATRRRNLPDTSRPFLSRRSFKALDGSRHGPPVFPGSQVTPTRVSTLKAPNPAPDQIDSLLIPTNTTWPAPIVSPKKTPSRGSSSPSPSSSIFCNEARTIGPRHARLALGPGVFRTTVPCEHRRSKLGAGFLQRRGAVRAVCTAGRSFSWTRFVHFGCGSIDGRTDDRGYS</sequence>
<dbReference type="Proteomes" id="UP000813385">
    <property type="component" value="Unassembled WGS sequence"/>
</dbReference>
<evidence type="ECO:0000256" key="1">
    <source>
        <dbReference type="SAM" id="MobiDB-lite"/>
    </source>
</evidence>
<feature type="region of interest" description="Disordered" evidence="1">
    <location>
        <begin position="103"/>
        <end position="129"/>
    </location>
</feature>
<comment type="caution">
    <text evidence="2">The sequence shown here is derived from an EMBL/GenBank/DDBJ whole genome shotgun (WGS) entry which is preliminary data.</text>
</comment>
<feature type="compositionally biased region" description="Low complexity" evidence="1">
    <location>
        <begin position="109"/>
        <end position="126"/>
    </location>
</feature>
<name>A0A8K0TSE7_9PEZI</name>
<evidence type="ECO:0000313" key="3">
    <source>
        <dbReference type="Proteomes" id="UP000813385"/>
    </source>
</evidence>
<proteinExistence type="predicted"/>
<keyword evidence="3" id="KW-1185">Reference proteome</keyword>
<dbReference type="AlphaFoldDB" id="A0A8K0TSE7"/>
<evidence type="ECO:0000313" key="2">
    <source>
        <dbReference type="EMBL" id="KAH7368542.1"/>
    </source>
</evidence>
<accession>A0A8K0TSE7</accession>
<organism evidence="2 3">
    <name type="scientific">Plectosphaerella cucumerina</name>
    <dbReference type="NCBI Taxonomy" id="40658"/>
    <lineage>
        <taxon>Eukaryota</taxon>
        <taxon>Fungi</taxon>
        <taxon>Dikarya</taxon>
        <taxon>Ascomycota</taxon>
        <taxon>Pezizomycotina</taxon>
        <taxon>Sordariomycetes</taxon>
        <taxon>Hypocreomycetidae</taxon>
        <taxon>Glomerellales</taxon>
        <taxon>Plectosphaerellaceae</taxon>
        <taxon>Plectosphaerella</taxon>
    </lineage>
</organism>